<dbReference type="PROSITE" id="PS51192">
    <property type="entry name" value="HELICASE_ATP_BIND_1"/>
    <property type="match status" value="1"/>
</dbReference>
<feature type="domain" description="Helicase C-terminal" evidence="11">
    <location>
        <begin position="1830"/>
        <end position="1989"/>
    </location>
</feature>
<name>A0A5N6RN33_9ROSI</name>
<dbReference type="InterPro" id="IPR027417">
    <property type="entry name" value="P-loop_NTPase"/>
</dbReference>
<dbReference type="OrthoDB" id="10252227at2759"/>
<dbReference type="InterPro" id="IPR000330">
    <property type="entry name" value="SNF2_N"/>
</dbReference>
<reference evidence="12 13" key="1">
    <citation type="submission" date="2019-06" db="EMBL/GenBank/DDBJ databases">
        <title>A chromosomal-level reference genome of Carpinus fangiana (Coryloideae, Betulaceae).</title>
        <authorList>
            <person name="Yang X."/>
            <person name="Wang Z."/>
            <person name="Zhang L."/>
            <person name="Hao G."/>
            <person name="Liu J."/>
            <person name="Yang Y."/>
        </authorList>
    </citation>
    <scope>NUCLEOTIDE SEQUENCE [LARGE SCALE GENOMIC DNA]</scope>
    <source>
        <strain evidence="12">Cfa_2016G</strain>
        <tissue evidence="12">Leaf</tissue>
    </source>
</reference>
<evidence type="ECO:0000259" key="10">
    <source>
        <dbReference type="PROSITE" id="PS51192"/>
    </source>
</evidence>
<dbReference type="PROSITE" id="PS51194">
    <property type="entry name" value="HELICASE_CTER"/>
    <property type="match status" value="1"/>
</dbReference>
<proteinExistence type="predicted"/>
<dbReference type="InterPro" id="IPR022707">
    <property type="entry name" value="Mot1_central_dom"/>
</dbReference>
<dbReference type="SUPFAM" id="SSF48371">
    <property type="entry name" value="ARM repeat"/>
    <property type="match status" value="1"/>
</dbReference>
<dbReference type="InterPro" id="IPR001650">
    <property type="entry name" value="Helicase_C-like"/>
</dbReference>
<dbReference type="GO" id="GO:0005524">
    <property type="term" value="F:ATP binding"/>
    <property type="evidence" value="ECO:0007669"/>
    <property type="project" value="UniProtKB-KW"/>
</dbReference>
<evidence type="ECO:0000256" key="9">
    <source>
        <dbReference type="PROSITE-ProRule" id="PRU00103"/>
    </source>
</evidence>
<keyword evidence="2" id="KW-0677">Repeat</keyword>
<dbReference type="InterPro" id="IPR021133">
    <property type="entry name" value="HEAT_type_2"/>
</dbReference>
<evidence type="ECO:0000259" key="11">
    <source>
        <dbReference type="PROSITE" id="PS51194"/>
    </source>
</evidence>
<dbReference type="SUPFAM" id="SSF52540">
    <property type="entry name" value="P-loop containing nucleoside triphosphate hydrolases"/>
    <property type="match status" value="2"/>
</dbReference>
<evidence type="ECO:0000256" key="6">
    <source>
        <dbReference type="ARBA" id="ARBA00022840"/>
    </source>
</evidence>
<evidence type="ECO:0008006" key="14">
    <source>
        <dbReference type="Google" id="ProtNLM"/>
    </source>
</evidence>
<protein>
    <recommendedName>
        <fullName evidence="14">TATA-binding protein-associated factor BTAF1</fullName>
    </recommendedName>
</protein>
<keyword evidence="13" id="KW-1185">Reference proteome</keyword>
<evidence type="ECO:0000313" key="12">
    <source>
        <dbReference type="EMBL" id="KAE8099726.1"/>
    </source>
</evidence>
<dbReference type="PANTHER" id="PTHR36498">
    <property type="entry name" value="TATA-BINDING PROTEIN-ASSOCIATED FACTOR 172"/>
    <property type="match status" value="1"/>
</dbReference>
<evidence type="ECO:0000256" key="1">
    <source>
        <dbReference type="ARBA" id="ARBA00004123"/>
    </source>
</evidence>
<dbReference type="EMBL" id="CM017327">
    <property type="protein sequence ID" value="KAE8099726.1"/>
    <property type="molecule type" value="Genomic_DNA"/>
</dbReference>
<dbReference type="InterPro" id="IPR000357">
    <property type="entry name" value="HEAT"/>
</dbReference>
<dbReference type="GO" id="GO:0016887">
    <property type="term" value="F:ATP hydrolysis activity"/>
    <property type="evidence" value="ECO:0007669"/>
    <property type="project" value="InterPro"/>
</dbReference>
<dbReference type="Pfam" id="PF00176">
    <property type="entry name" value="SNF2-rel_dom"/>
    <property type="match status" value="1"/>
</dbReference>
<gene>
    <name evidence="12" type="ORF">FH972_017683</name>
</gene>
<dbReference type="Gene3D" id="3.40.50.10810">
    <property type="entry name" value="Tandem AAA-ATPase domain"/>
    <property type="match status" value="1"/>
</dbReference>
<dbReference type="GO" id="GO:0017025">
    <property type="term" value="F:TBP-class protein binding"/>
    <property type="evidence" value="ECO:0007669"/>
    <property type="project" value="InterPro"/>
</dbReference>
<evidence type="ECO:0000256" key="3">
    <source>
        <dbReference type="ARBA" id="ARBA00022741"/>
    </source>
</evidence>
<dbReference type="InterPro" id="IPR011989">
    <property type="entry name" value="ARM-like"/>
</dbReference>
<dbReference type="InterPro" id="IPR014001">
    <property type="entry name" value="Helicase_ATP-bd"/>
</dbReference>
<comment type="subcellular location">
    <subcellularLocation>
        <location evidence="1">Nucleus</location>
    </subcellularLocation>
</comment>
<keyword evidence="3" id="KW-0547">Nucleotide-binding</keyword>
<dbReference type="Pfam" id="PF00271">
    <property type="entry name" value="Helicase_C"/>
    <property type="match status" value="1"/>
</dbReference>
<dbReference type="PANTHER" id="PTHR36498:SF1">
    <property type="entry name" value="TATA-BINDING PROTEIN-ASSOCIATED FACTOR 172"/>
    <property type="match status" value="1"/>
</dbReference>
<evidence type="ECO:0000256" key="7">
    <source>
        <dbReference type="ARBA" id="ARBA00023125"/>
    </source>
</evidence>
<dbReference type="InterPro" id="IPR016024">
    <property type="entry name" value="ARM-type_fold"/>
</dbReference>
<feature type="repeat" description="HEAT" evidence="9">
    <location>
        <begin position="1303"/>
        <end position="1338"/>
    </location>
</feature>
<dbReference type="Gene3D" id="3.40.50.300">
    <property type="entry name" value="P-loop containing nucleotide triphosphate hydrolases"/>
    <property type="match status" value="1"/>
</dbReference>
<evidence type="ECO:0000256" key="4">
    <source>
        <dbReference type="ARBA" id="ARBA00022801"/>
    </source>
</evidence>
<dbReference type="Proteomes" id="UP000327013">
    <property type="component" value="Chromosome 7"/>
</dbReference>
<keyword evidence="4" id="KW-0378">Hydrolase</keyword>
<keyword evidence="5" id="KW-0347">Helicase</keyword>
<keyword evidence="8" id="KW-0539">Nucleus</keyword>
<dbReference type="FunFam" id="1.25.10.10:FF:000642">
    <property type="entry name" value="TATA-binding protein-associated factor BTAF1"/>
    <property type="match status" value="1"/>
</dbReference>
<dbReference type="CDD" id="cd17999">
    <property type="entry name" value="DEXHc_Mot1"/>
    <property type="match status" value="1"/>
</dbReference>
<evidence type="ECO:0000256" key="8">
    <source>
        <dbReference type="ARBA" id="ARBA00023242"/>
    </source>
</evidence>
<evidence type="ECO:0000313" key="13">
    <source>
        <dbReference type="Proteomes" id="UP000327013"/>
    </source>
</evidence>
<accession>A0A5N6RN33</accession>
<dbReference type="CDD" id="cd18793">
    <property type="entry name" value="SF2_C_SNF"/>
    <property type="match status" value="1"/>
</dbReference>
<dbReference type="Pfam" id="PF12054">
    <property type="entry name" value="DUF3535"/>
    <property type="match status" value="1"/>
</dbReference>
<dbReference type="GO" id="GO:0004386">
    <property type="term" value="F:helicase activity"/>
    <property type="evidence" value="ECO:0007669"/>
    <property type="project" value="UniProtKB-KW"/>
</dbReference>
<dbReference type="GO" id="GO:0003677">
    <property type="term" value="F:DNA binding"/>
    <property type="evidence" value="ECO:0007669"/>
    <property type="project" value="UniProtKB-KW"/>
</dbReference>
<dbReference type="PROSITE" id="PS50077">
    <property type="entry name" value="HEAT_REPEAT"/>
    <property type="match status" value="1"/>
</dbReference>
<dbReference type="GO" id="GO:0005634">
    <property type="term" value="C:nucleus"/>
    <property type="evidence" value="ECO:0007669"/>
    <property type="project" value="UniProtKB-SubCell"/>
</dbReference>
<dbReference type="FunFam" id="3.40.50.10810:FF:000009">
    <property type="entry name" value="B-TFIID TATA-box-binding protein-associated factor 1"/>
    <property type="match status" value="1"/>
</dbReference>
<dbReference type="InterPro" id="IPR049730">
    <property type="entry name" value="SNF2/RAD54-like_C"/>
</dbReference>
<dbReference type="InterPro" id="IPR044078">
    <property type="entry name" value="Mot1_ATP-bd"/>
</dbReference>
<dbReference type="Gene3D" id="1.25.10.10">
    <property type="entry name" value="Leucine-rich Repeat Variant"/>
    <property type="match status" value="3"/>
</dbReference>
<evidence type="ECO:0000256" key="5">
    <source>
        <dbReference type="ARBA" id="ARBA00022806"/>
    </source>
</evidence>
<dbReference type="Pfam" id="PF02985">
    <property type="entry name" value="HEAT"/>
    <property type="match status" value="1"/>
</dbReference>
<sequence>MAQQSSRLQRLLTLLDAGSTQATRFTAARQIGDIAKSHPQDLSSLLKKVSQYLHSKNWDTRVAAAHAIGAIAQNVKHASLIELFSWVGNKMSEAGISAVVEDVLMWPYFHSKLEGSSFKSFDINKVLEFGALLASGGQEYDIASDSTKSPRERLARQKQNLRRRLGLDVCEQFMDVSDMIRDEDLILHKVNSLGNGIDQRVYTTPSVHNIQQLVANIVPSVISKRPSARQLNLLKRKAKVNSKDQTKCWSEDGDTEMLHAQNTATLKGQFPDSLSCDKALLDINHGEESLEHEGDGRWPFHSFFEQLILEMFDPVWEVRHGSVMALREILSHQGASVGVFMPELSLDGGLFVELEDKGILNTMKREREIDLNMQVPADGHEPNLKRPKFEDVPSPTMAAIVSSSEVGNFDFSVKVDHGWNLPSGQLNGQLNVTSVKVEPESFLEGVSYSCKEAADTAETKGYSEDKVSTGKADMLTNIPENCELMNLVKLARHSWLKNCEFLQECAIRVLCVLSLDRFGDYVSDQVVAPVRETCAQALGAVFKYMHPTLVHETLNILLKMQCRPEWEIRHGSLLGIKYLVAVRQEMLHDLLGSILPACKTGLEDPDDDVRAVAADALIPTAAAIVALEDHVLHPIVMLLWDILLDLDDLSPSTSSVMNLLAEIYSQEEMIPKMFGALTLKETQEFDLNEAGRGDDAGGIITRENPYMLSTLAPRLWPFMRHSITSVRYSAIRTLERLLEAGSKRNIREPSDTSFWPSFILGDTLRIVYQNLLLESNDEILQCSERVWRLLLKCPVGDLETAARAYMSAWIELATTPYGSALDASKMFWPVALPRKSHFRAAAKMRASKLENEPYRNIGLESGIGTIPQERVGDAFTNSVKIIVGADSEMSVTHTRVVTATALGIFAAKLQQGSLHYVIDPLWNALTSSSGVQRQVASMVLISWLKETKSADASGIHGSPPNFPIHLKEWLLDLLGCSNPAFPSKDSLLPYAELSRTYSKMRSEAAQLLRAVEACDMSKDLLATIKVDLESLSADDAINFASKVPTASNDNVGNESVGGNVVDDVESSKQRILTTSGYLKCVQSNLHVTVSALVAASVVWMSELPARLNPIILPLMASIKREQEELLQQKAAEALAELIFHCIARRPSPNDKLIKNICSLTCMDPCETPQAVVTSSIEVIDDQGLLSFGTSVGKQKAKVHMLTGGEDRSRVEGFISRRGSEVALRHLCEKFGASLFDNLPKLWDCLTEVLKPSSTEGLTPAEEEQVMLAIESIKDPQILINNIQVVRSIAPMLNEALKPKLLTLLPCIFKCVRHSHIAVRLAASRCITSMAKSMTKDVMGAVIKDAIPMLGDMTSVQARQGGSMLISLLVHGLSVELVSYAPLLVVPLLKCMSDCDQSVRQSVTHSFAALVPLLPLARGLPPPVGVSEDLSRNAEDARFLEQLLDNSHIDDYKLHVELKVTLRRYQQEGINWLAFLKRFKLHGILCDDMGLGKTLQASAIVASDIVEHHTLSNGEDLPSSLIVCPTTLVGHWAFEIEKYIDASVGSTLQYVGSAQERISLRGHFKKHNIVITSYDVVRKDIDYLGQLLWNYCILDEGHIIKNAKSKITLAAKQLKAQHRLILSGTPIQNNIMDLWSLFDFLMPGFLGTERQFQATYGKPLVAARDPKCSAKDAEAGALAMEALHKQVMPFLLRRTKDEVLSDLPEKIIQDRYCDLSPVQLRLYEQFSGSHAKQEISSMVKVNESADKGEGSSSPKASSHIFQALKYLLKLCSHPLLVIGEKVPESLALVLPELLPATSDIISELHKLQHSPKLVALQEILEECGIGVDASSSEGSISVGQHRVLIFAQHKAFLDIIERDLFHTHMKNITYLRLDGSVEPEKRFEIVKAFNSDPTIDALLLTTHVGGLGLNLTSADTLVFMEHDWNPMRDHQAMDRAHRLGQRKVVNVHRLIMRGTLEEKVMSLQKFKVSVADAVINSENASMKTMNTDQLLDLFTSAETLKKGGASVSKPSDSNVGDTKLAGSGKGLKAILGGLEELWDQSQYTEEYNLSQFLAKLNG</sequence>
<dbReference type="SMART" id="SM00487">
    <property type="entry name" value="DEXDc"/>
    <property type="match status" value="1"/>
</dbReference>
<feature type="domain" description="Helicase ATP-binding" evidence="10">
    <location>
        <begin position="1473"/>
        <end position="1643"/>
    </location>
</feature>
<dbReference type="SMART" id="SM00490">
    <property type="entry name" value="HELICc"/>
    <property type="match status" value="1"/>
</dbReference>
<organism evidence="12 13">
    <name type="scientific">Carpinus fangiana</name>
    <dbReference type="NCBI Taxonomy" id="176857"/>
    <lineage>
        <taxon>Eukaryota</taxon>
        <taxon>Viridiplantae</taxon>
        <taxon>Streptophyta</taxon>
        <taxon>Embryophyta</taxon>
        <taxon>Tracheophyta</taxon>
        <taxon>Spermatophyta</taxon>
        <taxon>Magnoliopsida</taxon>
        <taxon>eudicotyledons</taxon>
        <taxon>Gunneridae</taxon>
        <taxon>Pentapetalae</taxon>
        <taxon>rosids</taxon>
        <taxon>fabids</taxon>
        <taxon>Fagales</taxon>
        <taxon>Betulaceae</taxon>
        <taxon>Carpinus</taxon>
    </lineage>
</organism>
<dbReference type="InterPro" id="IPR044972">
    <property type="entry name" value="Mot1"/>
</dbReference>
<dbReference type="FunFam" id="1.25.10.10:FF:000787">
    <property type="entry name" value="TATA-binding protein-associated factor BTAF1"/>
    <property type="match status" value="1"/>
</dbReference>
<dbReference type="FunFam" id="3.40.50.300:FF:000428">
    <property type="entry name" value="TATA-binding protein-associated factor 172"/>
    <property type="match status" value="1"/>
</dbReference>
<dbReference type="InterPro" id="IPR038718">
    <property type="entry name" value="SNF2-like_sf"/>
</dbReference>
<keyword evidence="6" id="KW-0067">ATP-binding</keyword>
<evidence type="ECO:0000256" key="2">
    <source>
        <dbReference type="ARBA" id="ARBA00022737"/>
    </source>
</evidence>
<keyword evidence="7" id="KW-0238">DNA-binding</keyword>